<dbReference type="Proteomes" id="UP000095284">
    <property type="component" value="Unplaced"/>
</dbReference>
<dbReference type="InterPro" id="IPR010695">
    <property type="entry name" value="FAIM1"/>
</dbReference>
<evidence type="ECO:0000313" key="5">
    <source>
        <dbReference type="Proteomes" id="UP000659654"/>
    </source>
</evidence>
<dbReference type="GO" id="GO:1902042">
    <property type="term" value="P:negative regulation of extrinsic apoptotic signaling pathway via death domain receptors"/>
    <property type="evidence" value="ECO:0007669"/>
    <property type="project" value="TreeGrafter"/>
</dbReference>
<dbReference type="PANTHER" id="PTHR13088">
    <property type="entry name" value="FAS APOPTOTIC INHIBITORY MOLECULE FAIM"/>
    <property type="match status" value="1"/>
</dbReference>
<dbReference type="Proteomes" id="UP000659654">
    <property type="component" value="Unassembled WGS sequence"/>
</dbReference>
<dbReference type="FunFam" id="2.40.128.180:FF:000001">
    <property type="entry name" value="Fas apoptotic inhibitory molecule 1"/>
    <property type="match status" value="1"/>
</dbReference>
<name>A0A1I7STC4_BURXY</name>
<gene>
    <name evidence="2" type="ORF">BXYJ_LOCUS6718</name>
</gene>
<accession>A0A1I7STC4</accession>
<evidence type="ECO:0000313" key="2">
    <source>
        <dbReference type="EMBL" id="CAD5221518.1"/>
    </source>
</evidence>
<protein>
    <submittedName>
        <fullName evidence="2">(pine wood nematode) hypothetical protein</fullName>
    </submittedName>
</protein>
<dbReference type="Pfam" id="PF06905">
    <property type="entry name" value="FAIM1"/>
    <property type="match status" value="1"/>
</dbReference>
<dbReference type="PANTHER" id="PTHR13088:SF3">
    <property type="entry name" value="FAS APOPTOTIC INHIBITORY MOLECULE 1"/>
    <property type="match status" value="1"/>
</dbReference>
<proteinExistence type="predicted"/>
<evidence type="ECO:0000313" key="6">
    <source>
        <dbReference type="WBParaSite" id="BXY_1629400.1"/>
    </source>
</evidence>
<reference evidence="6" key="1">
    <citation type="submission" date="2016-11" db="UniProtKB">
        <authorList>
            <consortium name="WormBaseParasite"/>
        </authorList>
    </citation>
    <scope>IDENTIFICATION</scope>
</reference>
<dbReference type="EMBL" id="CAJFCV020000003">
    <property type="protein sequence ID" value="CAG9108573.1"/>
    <property type="molecule type" value="Genomic_DNA"/>
</dbReference>
<evidence type="ECO:0000313" key="4">
    <source>
        <dbReference type="Proteomes" id="UP000095284"/>
    </source>
</evidence>
<dbReference type="eggNOG" id="KOG4352">
    <property type="taxonomic scope" value="Eukaryota"/>
</dbReference>
<reference evidence="3" key="2">
    <citation type="submission" date="2020-08" db="EMBL/GenBank/DDBJ databases">
        <authorList>
            <person name="Kikuchi T."/>
        </authorList>
    </citation>
    <scope>NUCLEOTIDE SEQUENCE</scope>
    <source>
        <strain evidence="2">Ka4C1</strain>
    </source>
</reference>
<dbReference type="OrthoDB" id="6262731at2759"/>
<dbReference type="InterPro" id="IPR038513">
    <property type="entry name" value="FAIM1_dom_sf"/>
</dbReference>
<dbReference type="Gene3D" id="2.40.128.180">
    <property type="match status" value="2"/>
</dbReference>
<dbReference type="AlphaFoldDB" id="A0A1I7STC4"/>
<feature type="region of interest" description="Disordered" evidence="1">
    <location>
        <begin position="15"/>
        <end position="53"/>
    </location>
</feature>
<dbReference type="Proteomes" id="UP000582659">
    <property type="component" value="Unassembled WGS sequence"/>
</dbReference>
<dbReference type="WBParaSite" id="BXY_1629400.1">
    <property type="protein sequence ID" value="BXY_1629400.1"/>
    <property type="gene ID" value="BXY_1629400"/>
</dbReference>
<dbReference type="EMBL" id="CAJFDI010000003">
    <property type="protein sequence ID" value="CAD5221518.1"/>
    <property type="molecule type" value="Genomic_DNA"/>
</dbReference>
<feature type="compositionally biased region" description="Polar residues" evidence="1">
    <location>
        <begin position="22"/>
        <end position="37"/>
    </location>
</feature>
<dbReference type="SMR" id="A0A1I7STC4"/>
<evidence type="ECO:0000256" key="1">
    <source>
        <dbReference type="SAM" id="MobiDB-lite"/>
    </source>
</evidence>
<keyword evidence="5" id="KW-1185">Reference proteome</keyword>
<sequence length="230" mass="25942">MHRLFRALSTGLSATGRDSVGHQPTVQETLRSGSAPDSTGMRPPVSSESLKRTSDSDVVARWNIPMSDTVYQIEFEHGTTTGKRIVRVNGREVVRHDWLFKLVGREVFEINGVRCVINIEAIGIFAYEYSITVNGKTYEKFKEEQNKSLKMWHVRLNENDIRVVLEKDSMEVWVNGDKVNTTGIFVDDGTETHFEIGSNVAFIKTESSGRRAKGIVYKLYVNGDLIEAIN</sequence>
<organism evidence="4 6">
    <name type="scientific">Bursaphelenchus xylophilus</name>
    <name type="common">Pinewood nematode worm</name>
    <name type="synonym">Aphelenchoides xylophilus</name>
    <dbReference type="NCBI Taxonomy" id="6326"/>
    <lineage>
        <taxon>Eukaryota</taxon>
        <taxon>Metazoa</taxon>
        <taxon>Ecdysozoa</taxon>
        <taxon>Nematoda</taxon>
        <taxon>Chromadorea</taxon>
        <taxon>Rhabditida</taxon>
        <taxon>Tylenchina</taxon>
        <taxon>Tylenchomorpha</taxon>
        <taxon>Aphelenchoidea</taxon>
        <taxon>Aphelenchoididae</taxon>
        <taxon>Bursaphelenchus</taxon>
    </lineage>
</organism>
<evidence type="ECO:0000313" key="3">
    <source>
        <dbReference type="EMBL" id="CAG9108573.1"/>
    </source>
</evidence>